<comment type="similarity">
    <text evidence="5">Belongs to the OST1 family.</text>
</comment>
<gene>
    <name evidence="16" type="ORF">K2173_002375</name>
</gene>
<comment type="function">
    <text evidence="1">Subunit of the oligosaccharyl transferase (OST) complex that catalyzes the initial transfer of a defined glycan (Glc(3)Man(9)GlcNAc(2) in eukaryotes) from the lipid carrier dolichol-pyrophosphate to an asparagine residue within an Asn-X-Ser/Thr consensus motif in nascent polypeptide chains, the first step in protein N-glycosylation. N-glycosylation occurs cotranslationally and the complex associates with the Sec61 complex at the channel-forming translocon complex that mediates protein translocation across the endoplasmic reticulum (ER). All subunits are required for a maximal enzyme activity.</text>
</comment>
<dbReference type="InterPro" id="IPR015300">
    <property type="entry name" value="DNA-bd_pseudobarrel_sf"/>
</dbReference>
<dbReference type="PROSITE" id="PS50863">
    <property type="entry name" value="B3"/>
    <property type="match status" value="1"/>
</dbReference>
<dbReference type="AlphaFoldDB" id="A0AAV8T9K3"/>
<dbReference type="PANTHER" id="PTHR21049:SF0">
    <property type="entry name" value="DOLICHYL-DIPHOSPHOOLIGOSACCHARIDE--PROTEIN GLYCOSYLTRANSFERASE SUBUNIT 1"/>
    <property type="match status" value="1"/>
</dbReference>
<evidence type="ECO:0000313" key="17">
    <source>
        <dbReference type="Proteomes" id="UP001159364"/>
    </source>
</evidence>
<evidence type="ECO:0000256" key="11">
    <source>
        <dbReference type="ARBA" id="ARBA00023125"/>
    </source>
</evidence>
<dbReference type="InterPro" id="IPR003340">
    <property type="entry name" value="B3_DNA-bd"/>
</dbReference>
<evidence type="ECO:0000256" key="6">
    <source>
        <dbReference type="ARBA" id="ARBA00022692"/>
    </source>
</evidence>
<evidence type="ECO:0000256" key="14">
    <source>
        <dbReference type="ARBA" id="ARBA00023242"/>
    </source>
</evidence>
<keyword evidence="8" id="KW-0256">Endoplasmic reticulum</keyword>
<evidence type="ECO:0000256" key="13">
    <source>
        <dbReference type="ARBA" id="ARBA00023163"/>
    </source>
</evidence>
<keyword evidence="14" id="KW-0539">Nucleus</keyword>
<keyword evidence="17" id="KW-1185">Reference proteome</keyword>
<dbReference type="Proteomes" id="UP001159364">
    <property type="component" value="Linkage Group LG05"/>
</dbReference>
<dbReference type="GO" id="GO:0005634">
    <property type="term" value="C:nucleus"/>
    <property type="evidence" value="ECO:0007669"/>
    <property type="project" value="UniProtKB-SubCell"/>
</dbReference>
<name>A0AAV8T9K3_9ROSI</name>
<evidence type="ECO:0000256" key="3">
    <source>
        <dbReference type="ARBA" id="ARBA00004123"/>
    </source>
</evidence>
<keyword evidence="13" id="KW-0804">Transcription</keyword>
<keyword evidence="12" id="KW-0472">Membrane</keyword>
<comment type="caution">
    <text evidence="16">The sequence shown here is derived from an EMBL/GenBank/DDBJ whole genome shotgun (WGS) entry which is preliminary data.</text>
</comment>
<dbReference type="PANTHER" id="PTHR21049">
    <property type="entry name" value="RIBOPHORIN I"/>
    <property type="match status" value="1"/>
</dbReference>
<feature type="domain" description="TF-B3" evidence="15">
    <location>
        <begin position="22"/>
        <end position="127"/>
    </location>
</feature>
<comment type="pathway">
    <text evidence="4">Protein modification; protein glycosylation.</text>
</comment>
<keyword evidence="10" id="KW-0805">Transcription regulation</keyword>
<dbReference type="SUPFAM" id="SSF101936">
    <property type="entry name" value="DNA-binding pseudobarrel domain"/>
    <property type="match status" value="1"/>
</dbReference>
<dbReference type="GO" id="GO:0008250">
    <property type="term" value="C:oligosaccharyltransferase complex"/>
    <property type="evidence" value="ECO:0007669"/>
    <property type="project" value="UniProtKB-UniRule"/>
</dbReference>
<proteinExistence type="inferred from homology"/>
<evidence type="ECO:0000256" key="9">
    <source>
        <dbReference type="ARBA" id="ARBA00022989"/>
    </source>
</evidence>
<keyword evidence="11" id="KW-0238">DNA-binding</keyword>
<evidence type="ECO:0000256" key="2">
    <source>
        <dbReference type="ARBA" id="ARBA00004115"/>
    </source>
</evidence>
<dbReference type="SMART" id="SM01019">
    <property type="entry name" value="B3"/>
    <property type="match status" value="1"/>
</dbReference>
<evidence type="ECO:0000256" key="7">
    <source>
        <dbReference type="ARBA" id="ARBA00022729"/>
    </source>
</evidence>
<reference evidence="16 17" key="1">
    <citation type="submission" date="2021-09" db="EMBL/GenBank/DDBJ databases">
        <title>Genomic insights and catalytic innovation underlie evolution of tropane alkaloids biosynthesis.</title>
        <authorList>
            <person name="Wang Y.-J."/>
            <person name="Tian T."/>
            <person name="Huang J.-P."/>
            <person name="Huang S.-X."/>
        </authorList>
    </citation>
    <scope>NUCLEOTIDE SEQUENCE [LARGE SCALE GENOMIC DNA]</scope>
    <source>
        <strain evidence="16">KIB-2018</strain>
        <tissue evidence="16">Leaf</tissue>
    </source>
</reference>
<evidence type="ECO:0000256" key="1">
    <source>
        <dbReference type="ARBA" id="ARBA00002791"/>
    </source>
</evidence>
<dbReference type="GO" id="GO:0003677">
    <property type="term" value="F:DNA binding"/>
    <property type="evidence" value="ECO:0007669"/>
    <property type="project" value="UniProtKB-KW"/>
</dbReference>
<dbReference type="GO" id="GO:0018279">
    <property type="term" value="P:protein N-linked glycosylation via asparagine"/>
    <property type="evidence" value="ECO:0007669"/>
    <property type="project" value="TreeGrafter"/>
</dbReference>
<dbReference type="Gene3D" id="2.40.330.10">
    <property type="entry name" value="DNA-binding pseudobarrel domain"/>
    <property type="match status" value="1"/>
</dbReference>
<dbReference type="EMBL" id="JAIWQS010000005">
    <property type="protein sequence ID" value="KAJ8763492.1"/>
    <property type="molecule type" value="Genomic_DNA"/>
</dbReference>
<comment type="subcellular location">
    <subcellularLocation>
        <location evidence="2">Endoplasmic reticulum membrane</location>
        <topology evidence="2">Single-pass type I membrane protein</topology>
    </subcellularLocation>
    <subcellularLocation>
        <location evidence="3">Nucleus</location>
    </subcellularLocation>
</comment>
<accession>A0AAV8T9K3</accession>
<keyword evidence="7" id="KW-0732">Signal</keyword>
<evidence type="ECO:0000256" key="10">
    <source>
        <dbReference type="ARBA" id="ARBA00023015"/>
    </source>
</evidence>
<evidence type="ECO:0000256" key="8">
    <source>
        <dbReference type="ARBA" id="ARBA00022824"/>
    </source>
</evidence>
<sequence>MKDEVEIINLVDDADEVAQNPSFTCVIRSYNMRQNMLYVPVKFAKKYLREPVEFLTLQVSHGREWHVRVYRRENGSIHLAAGCIKFCTDNNLKEGDPEGRHFLNLTFGSPISEQITYNLVVKVVLPEGSKDLSVSTPSPVKQGQETKISHLDIVGRPFVLKKSNVVPENNQHFHYLISPIPH</sequence>
<dbReference type="CDD" id="cd10017">
    <property type="entry name" value="B3_DNA"/>
    <property type="match status" value="1"/>
</dbReference>
<evidence type="ECO:0000256" key="12">
    <source>
        <dbReference type="ARBA" id="ARBA00023136"/>
    </source>
</evidence>
<evidence type="ECO:0000256" key="4">
    <source>
        <dbReference type="ARBA" id="ARBA00004922"/>
    </source>
</evidence>
<evidence type="ECO:0000256" key="5">
    <source>
        <dbReference type="ARBA" id="ARBA00008905"/>
    </source>
</evidence>
<evidence type="ECO:0000313" key="16">
    <source>
        <dbReference type="EMBL" id="KAJ8763492.1"/>
    </source>
</evidence>
<dbReference type="Pfam" id="PF02362">
    <property type="entry name" value="B3"/>
    <property type="match status" value="1"/>
</dbReference>
<keyword evidence="6" id="KW-0812">Transmembrane</keyword>
<organism evidence="16 17">
    <name type="scientific">Erythroxylum novogranatense</name>
    <dbReference type="NCBI Taxonomy" id="1862640"/>
    <lineage>
        <taxon>Eukaryota</taxon>
        <taxon>Viridiplantae</taxon>
        <taxon>Streptophyta</taxon>
        <taxon>Embryophyta</taxon>
        <taxon>Tracheophyta</taxon>
        <taxon>Spermatophyta</taxon>
        <taxon>Magnoliopsida</taxon>
        <taxon>eudicotyledons</taxon>
        <taxon>Gunneridae</taxon>
        <taxon>Pentapetalae</taxon>
        <taxon>rosids</taxon>
        <taxon>fabids</taxon>
        <taxon>Malpighiales</taxon>
        <taxon>Erythroxylaceae</taxon>
        <taxon>Erythroxylum</taxon>
    </lineage>
</organism>
<dbReference type="InterPro" id="IPR007676">
    <property type="entry name" value="Ribophorin_I"/>
</dbReference>
<evidence type="ECO:0000259" key="15">
    <source>
        <dbReference type="PROSITE" id="PS50863"/>
    </source>
</evidence>
<keyword evidence="9" id="KW-1133">Transmembrane helix</keyword>
<protein>
    <recommendedName>
        <fullName evidence="15">TF-B3 domain-containing protein</fullName>
    </recommendedName>
</protein>